<dbReference type="SMART" id="SM00346">
    <property type="entry name" value="HTH_ICLR"/>
    <property type="match status" value="1"/>
</dbReference>
<feature type="domain" description="HTH iclR-type" evidence="4">
    <location>
        <begin position="16"/>
        <end position="78"/>
    </location>
</feature>
<keyword evidence="2" id="KW-0238">DNA-binding</keyword>
<dbReference type="FunFam" id="1.10.10.10:FF:000056">
    <property type="entry name" value="IclR family transcriptional regulator"/>
    <property type="match status" value="1"/>
</dbReference>
<dbReference type="GO" id="GO:0003677">
    <property type="term" value="F:DNA binding"/>
    <property type="evidence" value="ECO:0007669"/>
    <property type="project" value="UniProtKB-KW"/>
</dbReference>
<evidence type="ECO:0000259" key="5">
    <source>
        <dbReference type="PROSITE" id="PS51078"/>
    </source>
</evidence>
<sequence>MSTQAKAPTEKRDGSVQSVERALSLLEALGQDEDGLRLTDLAERCQLSASTAHRLLTTLQKRRFVEFDRSDGLWHVGRQAFAVGAAFTRHRNFVAVAIPFLKTLRDRTRETANLGIIEEGELVTLAQVESREIMRATSTVGGRSPIYATGMGKAILATYPEDAVPPILPKGPWRRLTAHTLPGQAEFMAALNTVRQSGYALDDEEFLTGLRCVAAPVFNARGEAFCAISISGLASRVTPDRLPEIGALVIDTAAAITTALGGHMPASP</sequence>
<gene>
    <name evidence="6" type="primary">iclR</name>
    <name evidence="6" type="ORF">DEVEQU_02021</name>
</gene>
<dbReference type="Gene3D" id="1.10.10.10">
    <property type="entry name" value="Winged helix-like DNA-binding domain superfamily/Winged helix DNA-binding domain"/>
    <property type="match status" value="1"/>
</dbReference>
<evidence type="ECO:0000256" key="3">
    <source>
        <dbReference type="ARBA" id="ARBA00023163"/>
    </source>
</evidence>
<dbReference type="PANTHER" id="PTHR30136:SF24">
    <property type="entry name" value="HTH-TYPE TRANSCRIPTIONAL REPRESSOR ALLR"/>
    <property type="match status" value="1"/>
</dbReference>
<accession>A0A447IBF5</accession>
<protein>
    <submittedName>
        <fullName evidence="6">Acetate operon repressor</fullName>
    </submittedName>
</protein>
<dbReference type="GO" id="GO:0003700">
    <property type="term" value="F:DNA-binding transcription factor activity"/>
    <property type="evidence" value="ECO:0007669"/>
    <property type="project" value="TreeGrafter"/>
</dbReference>
<dbReference type="Gene3D" id="3.30.450.40">
    <property type="match status" value="1"/>
</dbReference>
<dbReference type="InterPro" id="IPR036390">
    <property type="entry name" value="WH_DNA-bd_sf"/>
</dbReference>
<dbReference type="SUPFAM" id="SSF55781">
    <property type="entry name" value="GAF domain-like"/>
    <property type="match status" value="1"/>
</dbReference>
<dbReference type="InterPro" id="IPR005471">
    <property type="entry name" value="Tscrpt_reg_IclR_N"/>
</dbReference>
<feature type="domain" description="IclR-ED" evidence="5">
    <location>
        <begin position="79"/>
        <end position="262"/>
    </location>
</feature>
<dbReference type="SUPFAM" id="SSF46785">
    <property type="entry name" value="Winged helix' DNA-binding domain"/>
    <property type="match status" value="1"/>
</dbReference>
<keyword evidence="3" id="KW-0804">Transcription</keyword>
<dbReference type="GO" id="GO:0045892">
    <property type="term" value="P:negative regulation of DNA-templated transcription"/>
    <property type="evidence" value="ECO:0007669"/>
    <property type="project" value="TreeGrafter"/>
</dbReference>
<dbReference type="PROSITE" id="PS51078">
    <property type="entry name" value="ICLR_ED"/>
    <property type="match status" value="1"/>
</dbReference>
<dbReference type="AlphaFoldDB" id="A0A447IBF5"/>
<proteinExistence type="predicted"/>
<dbReference type="Pfam" id="PF01614">
    <property type="entry name" value="IclR_C"/>
    <property type="match status" value="1"/>
</dbReference>
<dbReference type="OrthoDB" id="8438735at2"/>
<dbReference type="InterPro" id="IPR014757">
    <property type="entry name" value="Tscrpt_reg_IclR_C"/>
</dbReference>
<evidence type="ECO:0000313" key="6">
    <source>
        <dbReference type="EMBL" id="VDS04880.1"/>
    </source>
</evidence>
<evidence type="ECO:0000256" key="1">
    <source>
        <dbReference type="ARBA" id="ARBA00023015"/>
    </source>
</evidence>
<dbReference type="Proteomes" id="UP000268844">
    <property type="component" value="Unassembled WGS sequence"/>
</dbReference>
<evidence type="ECO:0000313" key="7">
    <source>
        <dbReference type="Proteomes" id="UP000268844"/>
    </source>
</evidence>
<organism evidence="6 7">
    <name type="scientific">Devosia equisanguinis</name>
    <dbReference type="NCBI Taxonomy" id="2490941"/>
    <lineage>
        <taxon>Bacteria</taxon>
        <taxon>Pseudomonadati</taxon>
        <taxon>Pseudomonadota</taxon>
        <taxon>Alphaproteobacteria</taxon>
        <taxon>Hyphomicrobiales</taxon>
        <taxon>Devosiaceae</taxon>
        <taxon>Devosia</taxon>
    </lineage>
</organism>
<reference evidence="6 7" key="1">
    <citation type="submission" date="2018-12" db="EMBL/GenBank/DDBJ databases">
        <authorList>
            <person name="Criscuolo A."/>
        </authorList>
    </citation>
    <scope>NUCLEOTIDE SEQUENCE [LARGE SCALE GENOMIC DNA]</scope>
    <source>
        <strain evidence="6">ACIP1116281</strain>
    </source>
</reference>
<dbReference type="EMBL" id="UZWD01000025">
    <property type="protein sequence ID" value="VDS04880.1"/>
    <property type="molecule type" value="Genomic_DNA"/>
</dbReference>
<dbReference type="InterPro" id="IPR029016">
    <property type="entry name" value="GAF-like_dom_sf"/>
</dbReference>
<keyword evidence="7" id="KW-1185">Reference proteome</keyword>
<dbReference type="PROSITE" id="PS51077">
    <property type="entry name" value="HTH_ICLR"/>
    <property type="match status" value="1"/>
</dbReference>
<dbReference type="RefSeq" id="WP_126150426.1">
    <property type="nucleotide sequence ID" value="NZ_JBHTMH010000001.1"/>
</dbReference>
<name>A0A447IBF5_9HYPH</name>
<keyword evidence="1" id="KW-0805">Transcription regulation</keyword>
<evidence type="ECO:0000256" key="2">
    <source>
        <dbReference type="ARBA" id="ARBA00023125"/>
    </source>
</evidence>
<evidence type="ECO:0000259" key="4">
    <source>
        <dbReference type="PROSITE" id="PS51077"/>
    </source>
</evidence>
<dbReference type="InterPro" id="IPR036388">
    <property type="entry name" value="WH-like_DNA-bd_sf"/>
</dbReference>
<dbReference type="PANTHER" id="PTHR30136">
    <property type="entry name" value="HELIX-TURN-HELIX TRANSCRIPTIONAL REGULATOR, ICLR FAMILY"/>
    <property type="match status" value="1"/>
</dbReference>
<dbReference type="Pfam" id="PF09339">
    <property type="entry name" value="HTH_IclR"/>
    <property type="match status" value="1"/>
</dbReference>
<dbReference type="InterPro" id="IPR050707">
    <property type="entry name" value="HTH_MetabolicPath_Reg"/>
</dbReference>